<feature type="region of interest" description="Disordered" evidence="1">
    <location>
        <begin position="574"/>
        <end position="635"/>
    </location>
</feature>
<proteinExistence type="predicted"/>
<protein>
    <submittedName>
        <fullName evidence="2">Uncharacterized protein</fullName>
    </submittedName>
</protein>
<feature type="region of interest" description="Disordered" evidence="1">
    <location>
        <begin position="123"/>
        <end position="150"/>
    </location>
</feature>
<dbReference type="Proteomes" id="UP001165065">
    <property type="component" value="Unassembled WGS sequence"/>
</dbReference>
<gene>
    <name evidence="2" type="ORF">TrCOL_g65</name>
</gene>
<feature type="compositionally biased region" description="Basic and acidic residues" evidence="1">
    <location>
        <begin position="344"/>
        <end position="427"/>
    </location>
</feature>
<feature type="compositionally biased region" description="Acidic residues" evidence="1">
    <location>
        <begin position="858"/>
        <end position="871"/>
    </location>
</feature>
<reference evidence="3" key="1">
    <citation type="journal article" date="2023" name="Commun. Biol.">
        <title>Genome analysis of Parmales, the sister group of diatoms, reveals the evolutionary specialization of diatoms from phago-mixotrophs to photoautotrophs.</title>
        <authorList>
            <person name="Ban H."/>
            <person name="Sato S."/>
            <person name="Yoshikawa S."/>
            <person name="Yamada K."/>
            <person name="Nakamura Y."/>
            <person name="Ichinomiya M."/>
            <person name="Sato N."/>
            <person name="Blanc-Mathieu R."/>
            <person name="Endo H."/>
            <person name="Kuwata A."/>
            <person name="Ogata H."/>
        </authorList>
    </citation>
    <scope>NUCLEOTIDE SEQUENCE [LARGE SCALE GENOMIC DNA]</scope>
</reference>
<keyword evidence="3" id="KW-1185">Reference proteome</keyword>
<feature type="region of interest" description="Disordered" evidence="1">
    <location>
        <begin position="332"/>
        <end position="455"/>
    </location>
</feature>
<accession>A0A9W7G9B6</accession>
<dbReference type="OrthoDB" id="43030at2759"/>
<feature type="compositionally biased region" description="Gly residues" evidence="1">
    <location>
        <begin position="1020"/>
        <end position="1049"/>
    </location>
</feature>
<feature type="region of interest" description="Disordered" evidence="1">
    <location>
        <begin position="1155"/>
        <end position="1200"/>
    </location>
</feature>
<feature type="region of interest" description="Disordered" evidence="1">
    <location>
        <begin position="843"/>
        <end position="873"/>
    </location>
</feature>
<feature type="compositionally biased region" description="Basic and acidic residues" evidence="1">
    <location>
        <begin position="592"/>
        <end position="615"/>
    </location>
</feature>
<feature type="region of interest" description="Disordered" evidence="1">
    <location>
        <begin position="1019"/>
        <end position="1050"/>
    </location>
</feature>
<sequence length="1358" mass="144848">MDVENVSPTKLNKITDTTSDLKVVTPSGKGGTLKLKRSKLVEVGGTQAQARPYSPELYTTAPAAGAVKEEEEEEEGGGLVLKKSLGGGGFGGGGRYGGVVEDVEDEDVDGDDDGIMPTEVGGTLHRSASEGGTSLVFRSPNGTKKGETKEFPAGSGIDIVKTKRNVGANVSLGLEEDGDLYAFFKSIRIKDVVAREYSKVLMESGYDDVESLGDATEVDLELCGIKPGHAKRMKRASEIGNAPMVEAADFSKTTSQINRGKSASEVRSTLEEDLAKASALKKRGRAQSAVGAARKELTLKYDPAASVQDMDYAKIKLQAQAKKIRELEARLAEKSMDQSKVTSKVKEDLEAKKQEKRLSASERLKAHKDRKQEEEKKKEKGGEWKKPTKKPEGKSLVEKVKTNEALTDRLTSKNAGERREREKEVKKTLKKAAAVVAPPNDGAESPAIGGKMRSEAGKKVAVSLDGRGSKGGLTAEEKREKLMKRLSLTVDQRRKQKTGIDAGVSKALQGHKMKKKGFNMASEYGVEGQKRKAEEAAAAAQQKCATCGSGESCEEDVDNLGTWYCTKCWEEYDTGSGEEGGKGEQQGQQRRSLKELKNKPKVLVDELPRSPDSKAVEGGMKSPPPPPGAGEGTGIPDNLWIIHDNPLLKGAIGGRKMRCMIETKDPANPTVGVIIVMGVIESSDSVEGNERGTESLKLGDLLGYKVDTSNVETRVSKDGNIVEYKLEENSGTNLSGPGAAMDVSLFLSGCKSRVDVILDPHCDGGCWYPLKERTRKMAPQFKSNGVGYIRLGDDMSKNGVAFLSGDGCRNFFSSKNVTPKASEAQAGEGGEGEGRKNRVEEGLAKATRRAPAVAAAASEEESEEEEPDFGPEIEGLNAGELIRKLVDDAAVGAGMVPMKWHEKVDLITKVGKVCCIRKGRPEAERGIRALQDLMKGKNVNVHVLRASVVGIGRIGWGAGSGFQSYGNWKAVAGELIGNLKSKQTAVEARDALKGMQGRCWGPKGLAQITAEVVGVTTGKKGAGMQGKGQGVGSGLGGSGGGRGGAGKGKGSATAPAEVVLWAAEAAKDEAYGSGRVDRGTVGLLGKVFRSQVANRDVKCRRASVEGMAGTVAIGVRRAGMSLEEAMGLVAGGGEEKGAVDEKGRKKVEDMAREMVREAGGGGNGSGKKKMKKRREGERAAEGGAVGGGGRAEEAAGSSDGENMADLKRRWNEVEYLLRRGVRLVSEEEVEEVELMGREGLWFLDVLSAEAKRLGMLRGELSRAVLPYDENTSTLDQANVANGPPREEHVEMLKEIDEGVLKRMREAAVMLRGVVRVKIADDGDLDLAKESVGAVLKFVEGLKREGEDRGKVMERVRGD</sequence>
<evidence type="ECO:0000313" key="2">
    <source>
        <dbReference type="EMBL" id="GMI40290.1"/>
    </source>
</evidence>
<organism evidence="2 3">
    <name type="scientific">Triparma columacea</name>
    <dbReference type="NCBI Taxonomy" id="722753"/>
    <lineage>
        <taxon>Eukaryota</taxon>
        <taxon>Sar</taxon>
        <taxon>Stramenopiles</taxon>
        <taxon>Ochrophyta</taxon>
        <taxon>Bolidophyceae</taxon>
        <taxon>Parmales</taxon>
        <taxon>Triparmaceae</taxon>
        <taxon>Triparma</taxon>
    </lineage>
</organism>
<dbReference type="Gene3D" id="1.10.150.50">
    <property type="entry name" value="Transcription Factor, Ets-1"/>
    <property type="match status" value="1"/>
</dbReference>
<feature type="region of interest" description="Disordered" evidence="1">
    <location>
        <begin position="487"/>
        <end position="514"/>
    </location>
</feature>
<evidence type="ECO:0000256" key="1">
    <source>
        <dbReference type="SAM" id="MobiDB-lite"/>
    </source>
</evidence>
<dbReference type="InterPro" id="IPR013761">
    <property type="entry name" value="SAM/pointed_sf"/>
</dbReference>
<dbReference type="EMBL" id="BRYA01000124">
    <property type="protein sequence ID" value="GMI40290.1"/>
    <property type="molecule type" value="Genomic_DNA"/>
</dbReference>
<feature type="region of interest" description="Disordered" evidence="1">
    <location>
        <begin position="52"/>
        <end position="81"/>
    </location>
</feature>
<comment type="caution">
    <text evidence="2">The sequence shown here is derived from an EMBL/GenBank/DDBJ whole genome shotgun (WGS) entry which is preliminary data.</text>
</comment>
<name>A0A9W7G9B6_9STRA</name>
<evidence type="ECO:0000313" key="3">
    <source>
        <dbReference type="Proteomes" id="UP001165065"/>
    </source>
</evidence>